<comment type="caution">
    <text evidence="8">The sequence shown here is derived from an EMBL/GenBank/DDBJ whole genome shotgun (WGS) entry which is preliminary data.</text>
</comment>
<evidence type="ECO:0000259" key="7">
    <source>
        <dbReference type="PROSITE" id="PS50203"/>
    </source>
</evidence>
<evidence type="ECO:0000256" key="2">
    <source>
        <dbReference type="ARBA" id="ARBA00022801"/>
    </source>
</evidence>
<dbReference type="PROSITE" id="PS50203">
    <property type="entry name" value="CALPAIN_CAT"/>
    <property type="match status" value="1"/>
</dbReference>
<dbReference type="InterPro" id="IPR051297">
    <property type="entry name" value="PalB/RIM13"/>
</dbReference>
<dbReference type="GO" id="GO:0004198">
    <property type="term" value="F:calcium-dependent cysteine-type endopeptidase activity"/>
    <property type="evidence" value="ECO:0007669"/>
    <property type="project" value="InterPro"/>
</dbReference>
<dbReference type="PANTHER" id="PTHR46143:SF1">
    <property type="entry name" value="CALPAIN-7"/>
    <property type="match status" value="1"/>
</dbReference>
<gene>
    <name evidence="8" type="ORF">EZS28_047210</name>
</gene>
<dbReference type="EMBL" id="SNRW01031684">
    <property type="protein sequence ID" value="KAA6357263.1"/>
    <property type="molecule type" value="Genomic_DNA"/>
</dbReference>
<dbReference type="Proteomes" id="UP000324800">
    <property type="component" value="Unassembled WGS sequence"/>
</dbReference>
<name>A0A5J4THG8_9EUKA</name>
<sequence>MHLRYFVLFFLFFQTSLEAAVQNTPQETSSNTQYSKEELNILSKSSYIYGVYYAPWVQQDEKTYTSASLQRKLVESKIGGGIMILNIKQKSGHVALLPPQLFLPAQRFQIGNVSMFNQRECTDVRQTVVGDCSLVSSLALLLQLESRCGMRLLTKTIFAVDSGTNGQTSNSGQYKVRLLVNGIWRCIIVDDRLPVRCRSEDERIKLQQLSDDQNNPNSIQRMQSNGPSSDKEMLCTFS</sequence>
<organism evidence="8 9">
    <name type="scientific">Streblomastix strix</name>
    <dbReference type="NCBI Taxonomy" id="222440"/>
    <lineage>
        <taxon>Eukaryota</taxon>
        <taxon>Metamonada</taxon>
        <taxon>Preaxostyla</taxon>
        <taxon>Oxymonadida</taxon>
        <taxon>Streblomastigidae</taxon>
        <taxon>Streblomastix</taxon>
    </lineage>
</organism>
<evidence type="ECO:0000256" key="3">
    <source>
        <dbReference type="ARBA" id="ARBA00022807"/>
    </source>
</evidence>
<evidence type="ECO:0000256" key="1">
    <source>
        <dbReference type="ARBA" id="ARBA00022670"/>
    </source>
</evidence>
<keyword evidence="3" id="KW-0788">Thiol protease</keyword>
<keyword evidence="2" id="KW-0378">Hydrolase</keyword>
<comment type="caution">
    <text evidence="4">Lacks conserved residue(s) required for the propagation of feature annotation.</text>
</comment>
<feature type="region of interest" description="Disordered" evidence="5">
    <location>
        <begin position="209"/>
        <end position="238"/>
    </location>
</feature>
<feature type="domain" description="Calpain catalytic" evidence="7">
    <location>
        <begin position="98"/>
        <end position="196"/>
    </location>
</feature>
<evidence type="ECO:0000256" key="4">
    <source>
        <dbReference type="PROSITE-ProRule" id="PRU00239"/>
    </source>
</evidence>
<dbReference type="Pfam" id="PF00648">
    <property type="entry name" value="Peptidase_C2"/>
    <property type="match status" value="1"/>
</dbReference>
<keyword evidence="6" id="KW-0732">Signal</keyword>
<dbReference type="PANTHER" id="PTHR46143">
    <property type="entry name" value="CALPAIN-7"/>
    <property type="match status" value="1"/>
</dbReference>
<proteinExistence type="predicted"/>
<feature type="compositionally biased region" description="Basic and acidic residues" evidence="5">
    <location>
        <begin position="229"/>
        <end position="238"/>
    </location>
</feature>
<dbReference type="OrthoDB" id="167576at2759"/>
<feature type="compositionally biased region" description="Polar residues" evidence="5">
    <location>
        <begin position="209"/>
        <end position="228"/>
    </location>
</feature>
<reference evidence="8 9" key="1">
    <citation type="submission" date="2019-03" db="EMBL/GenBank/DDBJ databases">
        <title>Single cell metagenomics reveals metabolic interactions within the superorganism composed of flagellate Streblomastix strix and complex community of Bacteroidetes bacteria on its surface.</title>
        <authorList>
            <person name="Treitli S.C."/>
            <person name="Kolisko M."/>
            <person name="Husnik F."/>
            <person name="Keeling P."/>
            <person name="Hampl V."/>
        </authorList>
    </citation>
    <scope>NUCLEOTIDE SEQUENCE [LARGE SCALE GENOMIC DNA]</scope>
    <source>
        <strain evidence="8">ST1C</strain>
    </source>
</reference>
<feature type="signal peptide" evidence="6">
    <location>
        <begin position="1"/>
        <end position="19"/>
    </location>
</feature>
<dbReference type="GO" id="GO:0006508">
    <property type="term" value="P:proteolysis"/>
    <property type="evidence" value="ECO:0007669"/>
    <property type="project" value="UniProtKB-KW"/>
</dbReference>
<dbReference type="InterPro" id="IPR038765">
    <property type="entry name" value="Papain-like_cys_pep_sf"/>
</dbReference>
<accession>A0A5J4THG8</accession>
<evidence type="ECO:0000256" key="6">
    <source>
        <dbReference type="SAM" id="SignalP"/>
    </source>
</evidence>
<evidence type="ECO:0000256" key="5">
    <source>
        <dbReference type="SAM" id="MobiDB-lite"/>
    </source>
</evidence>
<dbReference type="AlphaFoldDB" id="A0A5J4THG8"/>
<protein>
    <recommendedName>
        <fullName evidence="7">Calpain catalytic domain-containing protein</fullName>
    </recommendedName>
</protein>
<keyword evidence="1" id="KW-0645">Protease</keyword>
<evidence type="ECO:0000313" key="9">
    <source>
        <dbReference type="Proteomes" id="UP000324800"/>
    </source>
</evidence>
<dbReference type="InterPro" id="IPR001300">
    <property type="entry name" value="Peptidase_C2_calpain_cat"/>
</dbReference>
<evidence type="ECO:0000313" key="8">
    <source>
        <dbReference type="EMBL" id="KAA6357263.1"/>
    </source>
</evidence>
<dbReference type="SUPFAM" id="SSF54001">
    <property type="entry name" value="Cysteine proteinases"/>
    <property type="match status" value="1"/>
</dbReference>
<feature type="chain" id="PRO_5023839941" description="Calpain catalytic domain-containing protein" evidence="6">
    <location>
        <begin position="20"/>
        <end position="238"/>
    </location>
</feature>